<evidence type="ECO:0000256" key="5">
    <source>
        <dbReference type="ARBA" id="ARBA00022806"/>
    </source>
</evidence>
<dbReference type="PROSITE" id="PS51194">
    <property type="entry name" value="HELICASE_CTER"/>
    <property type="match status" value="1"/>
</dbReference>
<feature type="compositionally biased region" description="Polar residues" evidence="12">
    <location>
        <begin position="36"/>
        <end position="49"/>
    </location>
</feature>
<dbReference type="InterPro" id="IPR014001">
    <property type="entry name" value="Helicase_ATP-bd"/>
</dbReference>
<gene>
    <name evidence="15" type="ORF">CHC_T00007861001</name>
</gene>
<evidence type="ECO:0000313" key="16">
    <source>
        <dbReference type="Proteomes" id="UP000012073"/>
    </source>
</evidence>
<dbReference type="PhylomeDB" id="R7QV45"/>
<dbReference type="KEGG" id="ccp:CHC_T00007861001"/>
<proteinExistence type="inferred from homology"/>
<dbReference type="SUPFAM" id="SSF52540">
    <property type="entry name" value="P-loop containing nucleoside triphosphate hydrolases"/>
    <property type="match status" value="1"/>
</dbReference>
<evidence type="ECO:0000256" key="2">
    <source>
        <dbReference type="ARBA" id="ARBA00005446"/>
    </source>
</evidence>
<sequence length="957" mass="104705">MDIDANTIAIYTRRRQNQRALLTELESKLKSLESGGQCSTPPSKASCVSTPKYPSPVTPGVSGLPGQPVPGLQYEDTDARGTFPVETHLFPPVSPSAQPFVQPPNGSNINITNNYYSPQPRLNSGNLLAQGGAAPIPLDLPCSGLPSALGQTRAPGAAQSNGRQDNVPVSIEALVPVYARGSVEPEEAANLNAANLNPTTDDLEEHPMVFTPTKAPERGTLHQLRGSQSGADGENEGTAERWQDNSCRTFPWSLQLAMENRNIFGNAGFRQNQREAMNAALSGKNVFILMPTGGGKSLCYQLPSLLQEGVTVVISPLVSLIQDQVDHLWSKQIPCGALTSGTPQRTKNELMKDLYNSKPMSKLIYVTPEKITRSPAFFDLLASLSKRKMLQRFVIDEAHCVSQWGHDFRPDYKELAIFKERFPDVPIMALTATATPEVREDIKVQLRISRDCVMFKQSFNRTNLAYEVRRKKKNVVDEIAMEIKTIHQGEAGIIYCFSQRDCVTVAENLARKHHLRALPYHAGLSDELRRANQMEWSNGSVHIICSTLAFGMGIDKANVRFVYHHTIPKNIEGYYQESGRAGRDGLLSRCVLYFSIGDRMKVLNMILQDAPGGNPYSRGRGRGGRGRRGGSFRNRNGPSGNPTNEGQVLRNTQGLAKITAYCLDDITCRRTLLLSHFDEKFSSSNCDPKCDNCKNTGGVFSNVDMTDHGLAIANVVGVCQSTGRRSSGQSAAYIVEFYMGRKSRMKSSDHLSHPSFGAGKGLLKDNDVYRVIEELCSLQVLQVACDINAYGGVQSQLLRNWDPSPLQKLRSRQTRIVLQSRASGQNSANPKRSRTATAAKSVASTKRPRLHVGDHDENVPSETPTAATSGVTYTSPYFRGGSSGGPFPPTSGRLASNSAPALSDRNVTPSACQAPSGAVVIDDDDDLIEIPRHAQKAAPRPRPSVRPPPKRRTRKTK</sequence>
<feature type="region of interest" description="Disordered" evidence="12">
    <location>
        <begin position="613"/>
        <end position="647"/>
    </location>
</feature>
<evidence type="ECO:0000256" key="12">
    <source>
        <dbReference type="SAM" id="MobiDB-lite"/>
    </source>
</evidence>
<dbReference type="InterPro" id="IPR032284">
    <property type="entry name" value="RecQ_Zn-bd"/>
</dbReference>
<dbReference type="GO" id="GO:0009378">
    <property type="term" value="F:four-way junction helicase activity"/>
    <property type="evidence" value="ECO:0007669"/>
    <property type="project" value="TreeGrafter"/>
</dbReference>
<evidence type="ECO:0000256" key="10">
    <source>
        <dbReference type="ARBA" id="ARBA00034617"/>
    </source>
</evidence>
<feature type="compositionally biased region" description="Low complexity" evidence="12">
    <location>
        <begin position="631"/>
        <end position="640"/>
    </location>
</feature>
<dbReference type="InterPro" id="IPR001650">
    <property type="entry name" value="Helicase_C-like"/>
</dbReference>
<dbReference type="GO" id="GO:0005694">
    <property type="term" value="C:chromosome"/>
    <property type="evidence" value="ECO:0007669"/>
    <property type="project" value="TreeGrafter"/>
</dbReference>
<dbReference type="GeneID" id="17319356"/>
<feature type="compositionally biased region" description="Basic residues" evidence="12">
    <location>
        <begin position="948"/>
        <end position="957"/>
    </location>
</feature>
<dbReference type="Gene3D" id="3.40.50.300">
    <property type="entry name" value="P-loop containing nucleotide triphosphate hydrolases"/>
    <property type="match status" value="2"/>
</dbReference>
<dbReference type="SMART" id="SM00490">
    <property type="entry name" value="HELICc"/>
    <property type="match status" value="1"/>
</dbReference>
<dbReference type="GO" id="GO:0043138">
    <property type="term" value="F:3'-5' DNA helicase activity"/>
    <property type="evidence" value="ECO:0007669"/>
    <property type="project" value="UniProtKB-EC"/>
</dbReference>
<dbReference type="NCBIfam" id="TIGR00614">
    <property type="entry name" value="recQ_fam"/>
    <property type="match status" value="1"/>
</dbReference>
<dbReference type="PROSITE" id="PS51192">
    <property type="entry name" value="HELICASE_ATP_BIND_1"/>
    <property type="match status" value="1"/>
</dbReference>
<dbReference type="Proteomes" id="UP000012073">
    <property type="component" value="Unassembled WGS sequence"/>
</dbReference>
<dbReference type="GO" id="GO:0003677">
    <property type="term" value="F:DNA binding"/>
    <property type="evidence" value="ECO:0007669"/>
    <property type="project" value="UniProtKB-KW"/>
</dbReference>
<dbReference type="Gene3D" id="1.10.10.10">
    <property type="entry name" value="Winged helix-like DNA-binding domain superfamily/Winged helix DNA-binding domain"/>
    <property type="match status" value="1"/>
</dbReference>
<comment type="catalytic activity">
    <reaction evidence="10 11">
        <text>Couples ATP hydrolysis with the unwinding of duplex DNA by translocating in the 3'-5' direction.</text>
        <dbReference type="EC" id="5.6.2.4"/>
    </reaction>
</comment>
<dbReference type="Pfam" id="PF00271">
    <property type="entry name" value="Helicase_C"/>
    <property type="match status" value="1"/>
</dbReference>
<evidence type="ECO:0000256" key="3">
    <source>
        <dbReference type="ARBA" id="ARBA00022741"/>
    </source>
</evidence>
<evidence type="ECO:0000256" key="7">
    <source>
        <dbReference type="ARBA" id="ARBA00023125"/>
    </source>
</evidence>
<dbReference type="CDD" id="cd18794">
    <property type="entry name" value="SF2_C_RecQ"/>
    <property type="match status" value="1"/>
</dbReference>
<dbReference type="CDD" id="cd17920">
    <property type="entry name" value="DEXHc_RecQ"/>
    <property type="match status" value="1"/>
</dbReference>
<feature type="compositionally biased region" description="Basic residues" evidence="12">
    <location>
        <begin position="619"/>
        <end position="630"/>
    </location>
</feature>
<comment type="catalytic activity">
    <reaction evidence="11">
        <text>ATP + H2O = ADP + phosphate + H(+)</text>
        <dbReference type="Rhea" id="RHEA:13065"/>
        <dbReference type="ChEBI" id="CHEBI:15377"/>
        <dbReference type="ChEBI" id="CHEBI:15378"/>
        <dbReference type="ChEBI" id="CHEBI:30616"/>
        <dbReference type="ChEBI" id="CHEBI:43474"/>
        <dbReference type="ChEBI" id="CHEBI:456216"/>
    </reaction>
</comment>
<evidence type="ECO:0000256" key="8">
    <source>
        <dbReference type="ARBA" id="ARBA00023235"/>
    </source>
</evidence>
<comment type="subcellular location">
    <subcellularLocation>
        <location evidence="1 11">Nucleus</location>
    </subcellularLocation>
</comment>
<feature type="compositionally biased region" description="Polar residues" evidence="12">
    <location>
        <begin position="894"/>
        <end position="913"/>
    </location>
</feature>
<evidence type="ECO:0000256" key="4">
    <source>
        <dbReference type="ARBA" id="ARBA00022801"/>
    </source>
</evidence>
<dbReference type="InterPro" id="IPR004589">
    <property type="entry name" value="DNA_helicase_ATP-dep_RecQ"/>
</dbReference>
<dbReference type="Gramene" id="CDF41346">
    <property type="protein sequence ID" value="CDF41346"/>
    <property type="gene ID" value="CHC_T00007861001"/>
</dbReference>
<feature type="compositionally biased region" description="Low complexity" evidence="12">
    <location>
        <begin position="835"/>
        <end position="845"/>
    </location>
</feature>
<keyword evidence="8" id="KW-0413">Isomerase</keyword>
<dbReference type="InterPro" id="IPR036388">
    <property type="entry name" value="WH-like_DNA-bd_sf"/>
</dbReference>
<feature type="region of interest" description="Disordered" evidence="12">
    <location>
        <begin position="817"/>
        <end position="957"/>
    </location>
</feature>
<protein>
    <recommendedName>
        <fullName evidence="11">ATP-dependent DNA helicase</fullName>
        <ecNumber evidence="11">5.6.2.4</ecNumber>
    </recommendedName>
</protein>
<comment type="similarity">
    <text evidence="2 11">Belongs to the helicase family. RecQ subfamily.</text>
</comment>
<evidence type="ECO:0000256" key="6">
    <source>
        <dbReference type="ARBA" id="ARBA00022840"/>
    </source>
</evidence>
<organism evidence="15 16">
    <name type="scientific">Chondrus crispus</name>
    <name type="common">Carrageen Irish moss</name>
    <name type="synonym">Polymorpha crispa</name>
    <dbReference type="NCBI Taxonomy" id="2769"/>
    <lineage>
        <taxon>Eukaryota</taxon>
        <taxon>Rhodophyta</taxon>
        <taxon>Florideophyceae</taxon>
        <taxon>Rhodymeniophycidae</taxon>
        <taxon>Gigartinales</taxon>
        <taxon>Gigartinaceae</taxon>
        <taxon>Chondrus</taxon>
    </lineage>
</organism>
<feature type="compositionally biased region" description="Polar residues" evidence="12">
    <location>
        <begin position="817"/>
        <end position="830"/>
    </location>
</feature>
<keyword evidence="6 11" id="KW-0067">ATP-binding</keyword>
<evidence type="ECO:0000259" key="14">
    <source>
        <dbReference type="PROSITE" id="PS51194"/>
    </source>
</evidence>
<evidence type="ECO:0000259" key="13">
    <source>
        <dbReference type="PROSITE" id="PS51192"/>
    </source>
</evidence>
<dbReference type="EMBL" id="HG002355">
    <property type="protein sequence ID" value="CDF41346.1"/>
    <property type="molecule type" value="Genomic_DNA"/>
</dbReference>
<dbReference type="GO" id="GO:0005737">
    <property type="term" value="C:cytoplasm"/>
    <property type="evidence" value="ECO:0007669"/>
    <property type="project" value="TreeGrafter"/>
</dbReference>
<dbReference type="GO" id="GO:0005524">
    <property type="term" value="F:ATP binding"/>
    <property type="evidence" value="ECO:0007669"/>
    <property type="project" value="UniProtKB-KW"/>
</dbReference>
<keyword evidence="5 11" id="KW-0347">Helicase</keyword>
<feature type="domain" description="Helicase ATP-binding" evidence="13">
    <location>
        <begin position="277"/>
        <end position="452"/>
    </location>
</feature>
<dbReference type="STRING" id="2769.R7QV45"/>
<evidence type="ECO:0000256" key="11">
    <source>
        <dbReference type="RuleBase" id="RU364117"/>
    </source>
</evidence>
<dbReference type="RefSeq" id="XP_005711640.1">
    <property type="nucleotide sequence ID" value="XM_005711583.1"/>
</dbReference>
<dbReference type="GO" id="GO:0000724">
    <property type="term" value="P:double-strand break repair via homologous recombination"/>
    <property type="evidence" value="ECO:0007669"/>
    <property type="project" value="TreeGrafter"/>
</dbReference>
<feature type="compositionally biased region" description="Polar residues" evidence="12">
    <location>
        <begin position="860"/>
        <end position="874"/>
    </location>
</feature>
<dbReference type="SMART" id="SM00487">
    <property type="entry name" value="DEXDc"/>
    <property type="match status" value="1"/>
</dbReference>
<accession>R7QV45</accession>
<keyword evidence="3 11" id="KW-0547">Nucleotide-binding</keyword>
<name>R7QV45_CHOCR</name>
<dbReference type="InterPro" id="IPR011545">
    <property type="entry name" value="DEAD/DEAH_box_helicase_dom"/>
</dbReference>
<dbReference type="Pfam" id="PF00270">
    <property type="entry name" value="DEAD"/>
    <property type="match status" value="1"/>
</dbReference>
<keyword evidence="4 11" id="KW-0378">Hydrolase</keyword>
<dbReference type="EC" id="5.6.2.4" evidence="11"/>
<reference evidence="16" key="1">
    <citation type="journal article" date="2013" name="Proc. Natl. Acad. Sci. U.S.A.">
        <title>Genome structure and metabolic features in the red seaweed Chondrus crispus shed light on evolution of the Archaeplastida.</title>
        <authorList>
            <person name="Collen J."/>
            <person name="Porcel B."/>
            <person name="Carre W."/>
            <person name="Ball S.G."/>
            <person name="Chaparro C."/>
            <person name="Tonon T."/>
            <person name="Barbeyron T."/>
            <person name="Michel G."/>
            <person name="Noel B."/>
            <person name="Valentin K."/>
            <person name="Elias M."/>
            <person name="Artiguenave F."/>
            <person name="Arun A."/>
            <person name="Aury J.M."/>
            <person name="Barbosa-Neto J.F."/>
            <person name="Bothwell J.H."/>
            <person name="Bouget F.Y."/>
            <person name="Brillet L."/>
            <person name="Cabello-Hurtado F."/>
            <person name="Capella-Gutierrez S."/>
            <person name="Charrier B."/>
            <person name="Cladiere L."/>
            <person name="Cock J.M."/>
            <person name="Coelho S.M."/>
            <person name="Colleoni C."/>
            <person name="Czjzek M."/>
            <person name="Da Silva C."/>
            <person name="Delage L."/>
            <person name="Denoeud F."/>
            <person name="Deschamps P."/>
            <person name="Dittami S.M."/>
            <person name="Gabaldon T."/>
            <person name="Gachon C.M."/>
            <person name="Groisillier A."/>
            <person name="Herve C."/>
            <person name="Jabbari K."/>
            <person name="Katinka M."/>
            <person name="Kloareg B."/>
            <person name="Kowalczyk N."/>
            <person name="Labadie K."/>
            <person name="Leblanc C."/>
            <person name="Lopez P.J."/>
            <person name="McLachlan D.H."/>
            <person name="Meslet-Cladiere L."/>
            <person name="Moustafa A."/>
            <person name="Nehr Z."/>
            <person name="Nyvall Collen P."/>
            <person name="Panaud O."/>
            <person name="Partensky F."/>
            <person name="Poulain J."/>
            <person name="Rensing S.A."/>
            <person name="Rousvoal S."/>
            <person name="Samson G."/>
            <person name="Symeonidi A."/>
            <person name="Weissenbach J."/>
            <person name="Zambounis A."/>
            <person name="Wincker P."/>
            <person name="Boyen C."/>
        </authorList>
    </citation>
    <scope>NUCLEOTIDE SEQUENCE [LARGE SCALE GENOMIC DNA]</scope>
    <source>
        <strain evidence="16">cv. Stackhouse</strain>
    </source>
</reference>
<dbReference type="GO" id="GO:0016887">
    <property type="term" value="F:ATP hydrolysis activity"/>
    <property type="evidence" value="ECO:0007669"/>
    <property type="project" value="RHEA"/>
</dbReference>
<dbReference type="OMA" id="CEMISEK"/>
<dbReference type="AlphaFoldDB" id="R7QV45"/>
<dbReference type="Pfam" id="PF16124">
    <property type="entry name" value="RecQ_Zn_bind"/>
    <property type="match status" value="1"/>
</dbReference>
<evidence type="ECO:0000313" key="15">
    <source>
        <dbReference type="EMBL" id="CDF41346.1"/>
    </source>
</evidence>
<feature type="region of interest" description="Disordered" evidence="12">
    <location>
        <begin position="32"/>
        <end position="52"/>
    </location>
</feature>
<keyword evidence="16" id="KW-1185">Reference proteome</keyword>
<keyword evidence="9 11" id="KW-0539">Nucleus</keyword>
<keyword evidence="7" id="KW-0238">DNA-binding</keyword>
<dbReference type="PANTHER" id="PTHR13710:SF153">
    <property type="entry name" value="RECQ-LIKE DNA HELICASE BLM"/>
    <property type="match status" value="1"/>
</dbReference>
<dbReference type="FunFam" id="3.40.50.300:FF:000296">
    <property type="entry name" value="ATP-dependent DNA helicase RecQ"/>
    <property type="match status" value="1"/>
</dbReference>
<dbReference type="GO" id="GO:0005634">
    <property type="term" value="C:nucleus"/>
    <property type="evidence" value="ECO:0007669"/>
    <property type="project" value="UniProtKB-SubCell"/>
</dbReference>
<dbReference type="PANTHER" id="PTHR13710">
    <property type="entry name" value="DNA HELICASE RECQ FAMILY MEMBER"/>
    <property type="match status" value="1"/>
</dbReference>
<feature type="domain" description="Helicase C-terminal" evidence="14">
    <location>
        <begin position="475"/>
        <end position="622"/>
    </location>
</feature>
<evidence type="ECO:0000256" key="1">
    <source>
        <dbReference type="ARBA" id="ARBA00004123"/>
    </source>
</evidence>
<evidence type="ECO:0000256" key="9">
    <source>
        <dbReference type="ARBA" id="ARBA00023242"/>
    </source>
</evidence>
<dbReference type="InterPro" id="IPR027417">
    <property type="entry name" value="P-loop_NTPase"/>
</dbReference>
<dbReference type="OrthoDB" id="10261556at2759"/>